<evidence type="ECO:0000313" key="5">
    <source>
        <dbReference type="EMBL" id="AEC01995.1"/>
    </source>
</evidence>
<keyword evidence="2 5" id="KW-0378">Hydrolase</keyword>
<dbReference type="OrthoDB" id="9765195at2"/>
<keyword evidence="6" id="KW-1185">Reference proteome</keyword>
<dbReference type="Proteomes" id="UP000007939">
    <property type="component" value="Chromosome"/>
</dbReference>
<sequence>MAFTFPDDFELGVASAATQIEGGDTANSWYDWYATGHIPDGSDPSVATRHYELYEEDARLMESMGIRHYRMGLEWARLEPEEGVFNEEVFTHYRDEIQLLQSMGIEILLTLHHFTTPLWFEKLGSFENPKSVEIFLSFVKKVIEELGDLVSQYITINEPNVYVSHGWFLGAWPPGKKSMKAAFRVMTTLCVCHIRAYTLIHDMRRCNGYDDTMVSYAHHMRSFVPLKRYNPIHLIMTPLFHRIFQSSISRSFLTGASSWPIGRMKGIRKGLYCDFHAVNYYSRTAVSGLSDGTLPHVPVNDLGWEIYPEGIVKNTQELFRLANLPIYITENGTCDNEDSFRNRYISEHLKMLCESGLPVKRYYHWCFTDNFEWLEGVSARFGLVAVDYATQKRIIKKSGEFYIRMIAEKGISENLEKEYCKQAYRLDTAHVTAAPDATEKQKKQEKKHE</sequence>
<dbReference type="InterPro" id="IPR001360">
    <property type="entry name" value="Glyco_hydro_1"/>
</dbReference>
<dbReference type="EMBL" id="CP002659">
    <property type="protein sequence ID" value="AEC01995.1"/>
    <property type="molecule type" value="Genomic_DNA"/>
</dbReference>
<reference evidence="6" key="1">
    <citation type="submission" date="2011-04" db="EMBL/GenBank/DDBJ databases">
        <title>The complete genome of Spirochaeta coccoides DSM 17374.</title>
        <authorList>
            <person name="Lucas S."/>
            <person name="Copeland A."/>
            <person name="Lapidus A."/>
            <person name="Bruce D."/>
            <person name="Goodwin L."/>
            <person name="Pitluck S."/>
            <person name="Peters L."/>
            <person name="Kyrpides N."/>
            <person name="Mavromatis K."/>
            <person name="Pagani I."/>
            <person name="Ivanova N."/>
            <person name="Ovchinnikova G."/>
            <person name="Lu M."/>
            <person name="Detter J.C."/>
            <person name="Tapia R."/>
            <person name="Han C."/>
            <person name="Land M."/>
            <person name="Hauser L."/>
            <person name="Markowitz V."/>
            <person name="Cheng J.-F."/>
            <person name="Hugenholtz P."/>
            <person name="Woyke T."/>
            <person name="Wu D."/>
            <person name="Spring S."/>
            <person name="Schroeder M."/>
            <person name="Brambilla E."/>
            <person name="Klenk H.-P."/>
            <person name="Eisen J.A."/>
        </authorList>
    </citation>
    <scope>NUCLEOTIDE SEQUENCE [LARGE SCALE GENOMIC DNA]</scope>
    <source>
        <strain evidence="6">ATCC BAA-1237 / DSM 17374 / SPN1</strain>
    </source>
</reference>
<gene>
    <name evidence="5" type="ordered locus">Spico_0770</name>
</gene>
<dbReference type="PANTHER" id="PTHR10353">
    <property type="entry name" value="GLYCOSYL HYDROLASE"/>
    <property type="match status" value="1"/>
</dbReference>
<dbReference type="SUPFAM" id="SSF51445">
    <property type="entry name" value="(Trans)glycosidases"/>
    <property type="match status" value="1"/>
</dbReference>
<dbReference type="EC" id="3.2.1.21" evidence="5"/>
<dbReference type="eggNOG" id="COG2723">
    <property type="taxonomic scope" value="Bacteria"/>
</dbReference>
<dbReference type="STRING" id="760011.Spico_0770"/>
<dbReference type="RefSeq" id="WP_013739391.1">
    <property type="nucleotide sequence ID" value="NC_015436.1"/>
</dbReference>
<name>F4GH96_PARC1</name>
<organism evidence="5 6">
    <name type="scientific">Parasphaerochaeta coccoides (strain ATCC BAA-1237 / DSM 17374 / SPN1)</name>
    <name type="common">Sphaerochaeta coccoides</name>
    <dbReference type="NCBI Taxonomy" id="760011"/>
    <lineage>
        <taxon>Bacteria</taxon>
        <taxon>Pseudomonadati</taxon>
        <taxon>Spirochaetota</taxon>
        <taxon>Spirochaetia</taxon>
        <taxon>Spirochaetales</taxon>
        <taxon>Sphaerochaetaceae</taxon>
        <taxon>Parasphaerochaeta</taxon>
    </lineage>
</organism>
<dbReference type="GO" id="GO:0008422">
    <property type="term" value="F:beta-glucosidase activity"/>
    <property type="evidence" value="ECO:0007669"/>
    <property type="project" value="UniProtKB-EC"/>
</dbReference>
<evidence type="ECO:0000256" key="3">
    <source>
        <dbReference type="ARBA" id="ARBA00023295"/>
    </source>
</evidence>
<dbReference type="PANTHER" id="PTHR10353:SF209">
    <property type="entry name" value="GALACTOLIPID GALACTOSYLTRANSFERASE SFR2, CHLOROPLASTIC"/>
    <property type="match status" value="1"/>
</dbReference>
<keyword evidence="3 5" id="KW-0326">Glycosidase</keyword>
<protein>
    <submittedName>
        <fullName evidence="5">Beta-glucosidase</fullName>
        <ecNumber evidence="5">3.2.1.21</ecNumber>
    </submittedName>
</protein>
<reference evidence="5 6" key="2">
    <citation type="journal article" date="2012" name="Stand. Genomic Sci.">
        <title>Complete genome sequence of the termite hindgut bacterium Spirochaeta coccoides type strain (SPN1(T)), reclassification in the genus Sphaerochaeta as Sphaerochaeta coccoides comb. nov. and emendations of the family Spirochaetaceae and the genus Sphaerochaeta.</title>
        <authorList>
            <person name="Abt B."/>
            <person name="Han C."/>
            <person name="Scheuner C."/>
            <person name="Lu M."/>
            <person name="Lapidus A."/>
            <person name="Nolan M."/>
            <person name="Lucas S."/>
            <person name="Hammon N."/>
            <person name="Deshpande S."/>
            <person name="Cheng J.F."/>
            <person name="Tapia R."/>
            <person name="Goodwin L.A."/>
            <person name="Pitluck S."/>
            <person name="Liolios K."/>
            <person name="Pagani I."/>
            <person name="Ivanova N."/>
            <person name="Mavromatis K."/>
            <person name="Mikhailova N."/>
            <person name="Huntemann M."/>
            <person name="Pati A."/>
            <person name="Chen A."/>
            <person name="Palaniappan K."/>
            <person name="Land M."/>
            <person name="Hauser L."/>
            <person name="Brambilla E.M."/>
            <person name="Rohde M."/>
            <person name="Spring S."/>
            <person name="Gronow S."/>
            <person name="Goker M."/>
            <person name="Woyke T."/>
            <person name="Bristow J."/>
            <person name="Eisen J.A."/>
            <person name="Markowitz V."/>
            <person name="Hugenholtz P."/>
            <person name="Kyrpides N.C."/>
            <person name="Klenk H.P."/>
            <person name="Detter J.C."/>
        </authorList>
    </citation>
    <scope>NUCLEOTIDE SEQUENCE [LARGE SCALE GENOMIC DNA]</scope>
    <source>
        <strain evidence="6">ATCC BAA-1237 / DSM 17374 / SPN1</strain>
    </source>
</reference>
<dbReference type="InterPro" id="IPR017853">
    <property type="entry name" value="GH"/>
</dbReference>
<dbReference type="AlphaFoldDB" id="F4GH96"/>
<proteinExistence type="inferred from homology"/>
<evidence type="ECO:0000256" key="1">
    <source>
        <dbReference type="ARBA" id="ARBA00010838"/>
    </source>
</evidence>
<dbReference type="KEGG" id="scc:Spico_0770"/>
<evidence type="ECO:0000256" key="2">
    <source>
        <dbReference type="ARBA" id="ARBA00022801"/>
    </source>
</evidence>
<dbReference type="PRINTS" id="PR00131">
    <property type="entry name" value="GLHYDRLASE1"/>
</dbReference>
<dbReference type="Pfam" id="PF00232">
    <property type="entry name" value="Glyco_hydro_1"/>
    <property type="match status" value="2"/>
</dbReference>
<comment type="similarity">
    <text evidence="1 4">Belongs to the glycosyl hydrolase 1 family.</text>
</comment>
<evidence type="ECO:0000313" key="6">
    <source>
        <dbReference type="Proteomes" id="UP000007939"/>
    </source>
</evidence>
<accession>F4GH96</accession>
<evidence type="ECO:0000256" key="4">
    <source>
        <dbReference type="RuleBase" id="RU003690"/>
    </source>
</evidence>
<dbReference type="HOGENOM" id="CLU_001859_1_3_12"/>
<dbReference type="GO" id="GO:0005975">
    <property type="term" value="P:carbohydrate metabolic process"/>
    <property type="evidence" value="ECO:0007669"/>
    <property type="project" value="InterPro"/>
</dbReference>
<dbReference type="Gene3D" id="3.20.20.80">
    <property type="entry name" value="Glycosidases"/>
    <property type="match status" value="1"/>
</dbReference>